<reference evidence="2" key="1">
    <citation type="submission" date="2014-12" db="EMBL/GenBank/DDBJ databases">
        <title>Genome Sequence of Valsa Canker Pathogens Uncovers a Specific Adaption of Colonization on Woody Bark.</title>
        <authorList>
            <person name="Yin Z."/>
            <person name="Liu H."/>
            <person name="Gao X."/>
            <person name="Li Z."/>
            <person name="Song N."/>
            <person name="Ke X."/>
            <person name="Dai Q."/>
            <person name="Wu Y."/>
            <person name="Sun Y."/>
            <person name="Xu J.-R."/>
            <person name="Kang Z.K."/>
            <person name="Wang L."/>
            <person name="Huang L."/>
        </authorList>
    </citation>
    <scope>NUCLEOTIDE SEQUENCE [LARGE SCALE GENOMIC DNA]</scope>
    <source>
        <strain evidence="2">SXYL134</strain>
    </source>
</reference>
<evidence type="ECO:0000313" key="2">
    <source>
        <dbReference type="Proteomes" id="UP000078576"/>
    </source>
</evidence>
<keyword evidence="2" id="KW-1185">Reference proteome</keyword>
<protein>
    <submittedName>
        <fullName evidence="1">Uncharacterized protein</fullName>
    </submittedName>
</protein>
<sequence>MWIASHFVDEGFPDDIELFKIGSCILDPRWAPAGDLDQFGGQARAGNTDLFQDSYGADGGHGDLIEG</sequence>
<dbReference type="EMBL" id="KN714792">
    <property type="protein sequence ID" value="KUI61939.1"/>
    <property type="molecule type" value="Genomic_DNA"/>
</dbReference>
<gene>
    <name evidence="1" type="ORF">VP1G_11370</name>
</gene>
<accession>A0A194VDH6</accession>
<dbReference type="AlphaFoldDB" id="A0A194VDH6"/>
<proteinExistence type="predicted"/>
<dbReference type="Proteomes" id="UP000078576">
    <property type="component" value="Unassembled WGS sequence"/>
</dbReference>
<organism evidence="1 2">
    <name type="scientific">Cytospora mali</name>
    <name type="common">Apple Valsa canker fungus</name>
    <name type="synonym">Valsa mali</name>
    <dbReference type="NCBI Taxonomy" id="578113"/>
    <lineage>
        <taxon>Eukaryota</taxon>
        <taxon>Fungi</taxon>
        <taxon>Dikarya</taxon>
        <taxon>Ascomycota</taxon>
        <taxon>Pezizomycotina</taxon>
        <taxon>Sordariomycetes</taxon>
        <taxon>Sordariomycetidae</taxon>
        <taxon>Diaporthales</taxon>
        <taxon>Cytosporaceae</taxon>
        <taxon>Cytospora</taxon>
    </lineage>
</organism>
<name>A0A194VDH6_CYTMA</name>
<evidence type="ECO:0000313" key="1">
    <source>
        <dbReference type="EMBL" id="KUI61939.1"/>
    </source>
</evidence>